<evidence type="ECO:0000313" key="3">
    <source>
        <dbReference type="Proteomes" id="UP000187158"/>
    </source>
</evidence>
<dbReference type="InterPro" id="IPR003343">
    <property type="entry name" value="Big_2"/>
</dbReference>
<dbReference type="InterPro" id="IPR008964">
    <property type="entry name" value="Invasin/intimin_cell_adhesion"/>
</dbReference>
<feature type="domain" description="BIG2" evidence="1">
    <location>
        <begin position="32"/>
        <end position="110"/>
    </location>
</feature>
<dbReference type="EMBL" id="MPVP01000611">
    <property type="protein sequence ID" value="OMC96984.1"/>
    <property type="molecule type" value="Genomic_DNA"/>
</dbReference>
<reference evidence="2 3" key="1">
    <citation type="submission" date="2016-11" db="EMBL/GenBank/DDBJ databases">
        <title>Paenibacillus species isolates.</title>
        <authorList>
            <person name="Beno S.M."/>
        </authorList>
    </citation>
    <scope>NUCLEOTIDE SEQUENCE [LARGE SCALE GENOMIC DNA]</scope>
    <source>
        <strain evidence="2 3">FSL H7-0433</strain>
    </source>
</reference>
<protein>
    <recommendedName>
        <fullName evidence="1">BIG2 domain-containing protein</fullName>
    </recommendedName>
</protein>
<gene>
    <name evidence="2" type="ORF">BSO21_33485</name>
</gene>
<sequence length="208" mass="22352">MVTALKPGTAKIRVTVAGYPNIFAESTITVDALQAIKLQGKRQLKPEEADQSVTEAVYASGKRTAILDGLHYSSLNEHIATINEQGLVQAHQEGSTVISVTYREFASEYNLVVTNDEAPILTEITMDGPDSLEQGSKGSVVVQAVYSDGSKQELFEGVIFDTSDHSIAMISEAGELHALSAGTTKVSAVYNGLSTEYILIVTESRDLR</sequence>
<name>A0ABX3GF89_9BACL</name>
<evidence type="ECO:0000313" key="2">
    <source>
        <dbReference type="EMBL" id="OMC96984.1"/>
    </source>
</evidence>
<keyword evidence="3" id="KW-1185">Reference proteome</keyword>
<comment type="caution">
    <text evidence="2">The sequence shown here is derived from an EMBL/GenBank/DDBJ whole genome shotgun (WGS) entry which is preliminary data.</text>
</comment>
<feature type="domain" description="BIG2" evidence="1">
    <location>
        <begin position="120"/>
        <end position="199"/>
    </location>
</feature>
<proteinExistence type="predicted"/>
<accession>A0ABX3GF89</accession>
<evidence type="ECO:0000259" key="1">
    <source>
        <dbReference type="SMART" id="SM00635"/>
    </source>
</evidence>
<dbReference type="Pfam" id="PF02368">
    <property type="entry name" value="Big_2"/>
    <property type="match status" value="1"/>
</dbReference>
<dbReference type="Gene3D" id="2.60.40.1080">
    <property type="match status" value="2"/>
</dbReference>
<organism evidence="2 3">
    <name type="scientific">Paenibacillus odorifer</name>
    <dbReference type="NCBI Taxonomy" id="189426"/>
    <lineage>
        <taxon>Bacteria</taxon>
        <taxon>Bacillati</taxon>
        <taxon>Bacillota</taxon>
        <taxon>Bacilli</taxon>
        <taxon>Bacillales</taxon>
        <taxon>Paenibacillaceae</taxon>
        <taxon>Paenibacillus</taxon>
    </lineage>
</organism>
<dbReference type="SMART" id="SM00635">
    <property type="entry name" value="BID_2"/>
    <property type="match status" value="2"/>
</dbReference>
<dbReference type="Proteomes" id="UP000187158">
    <property type="component" value="Unassembled WGS sequence"/>
</dbReference>
<dbReference type="SUPFAM" id="SSF49373">
    <property type="entry name" value="Invasin/intimin cell-adhesion fragments"/>
    <property type="match status" value="2"/>
</dbReference>